<evidence type="ECO:0000313" key="2">
    <source>
        <dbReference type="EMBL" id="TDZ23580.1"/>
    </source>
</evidence>
<evidence type="ECO:0000313" key="3">
    <source>
        <dbReference type="Proteomes" id="UP000014480"/>
    </source>
</evidence>
<reference evidence="3" key="1">
    <citation type="journal article" date="2013" name="New Phytol.">
        <title>Comparative genomic and transcriptomic analyses reveal the hemibiotrophic stage shift of Colletotrichum fungi.</title>
        <authorList>
            <person name="Gan P."/>
            <person name="Ikeda K."/>
            <person name="Irieda H."/>
            <person name="Narusaka M."/>
            <person name="O'Connell R.J."/>
            <person name="Narusaka Y."/>
            <person name="Takano Y."/>
            <person name="Kubo Y."/>
            <person name="Shirasu K."/>
        </authorList>
    </citation>
    <scope>NUCLEOTIDE SEQUENCE [LARGE SCALE GENOMIC DNA]</scope>
    <source>
        <strain evidence="3">104-T / ATCC 96160 / CBS 514.97 / LARS 414 / MAFF 240422</strain>
    </source>
</reference>
<gene>
    <name evidence="2" type="ORF">Cob_v003539</name>
</gene>
<name>A0A484G0H5_COLOR</name>
<dbReference type="EMBL" id="AMCV02000005">
    <property type="protein sequence ID" value="TDZ23580.1"/>
    <property type="molecule type" value="Genomic_DNA"/>
</dbReference>
<organism evidence="2 3">
    <name type="scientific">Colletotrichum orbiculare (strain 104-T / ATCC 96160 / CBS 514.97 / LARS 414 / MAFF 240422)</name>
    <name type="common">Cucumber anthracnose fungus</name>
    <name type="synonym">Colletotrichum lagenarium</name>
    <dbReference type="NCBI Taxonomy" id="1213857"/>
    <lineage>
        <taxon>Eukaryota</taxon>
        <taxon>Fungi</taxon>
        <taxon>Dikarya</taxon>
        <taxon>Ascomycota</taxon>
        <taxon>Pezizomycotina</taxon>
        <taxon>Sordariomycetes</taxon>
        <taxon>Hypocreomycetidae</taxon>
        <taxon>Glomerellales</taxon>
        <taxon>Glomerellaceae</taxon>
        <taxon>Colletotrichum</taxon>
        <taxon>Colletotrichum orbiculare species complex</taxon>
    </lineage>
</organism>
<dbReference type="AlphaFoldDB" id="A0A484G0H5"/>
<feature type="region of interest" description="Disordered" evidence="1">
    <location>
        <begin position="1"/>
        <end position="22"/>
    </location>
</feature>
<accession>A0A484G0H5</accession>
<feature type="region of interest" description="Disordered" evidence="1">
    <location>
        <begin position="42"/>
        <end position="64"/>
    </location>
</feature>
<protein>
    <submittedName>
        <fullName evidence="2">Uncharacterized protein</fullName>
    </submittedName>
</protein>
<proteinExistence type="predicted"/>
<sequence>MERDRHSLPCSGTDSNGVGFEEHNDTAVSRLHDVFSWGVARSMGSRNEADQTTETTSYGGGLDERMRRSVTWDLPCP</sequence>
<comment type="caution">
    <text evidence="2">The sequence shown here is derived from an EMBL/GenBank/DDBJ whole genome shotgun (WGS) entry which is preliminary data.</text>
</comment>
<keyword evidence="3" id="KW-1185">Reference proteome</keyword>
<evidence type="ECO:0000256" key="1">
    <source>
        <dbReference type="SAM" id="MobiDB-lite"/>
    </source>
</evidence>
<dbReference type="Proteomes" id="UP000014480">
    <property type="component" value="Unassembled WGS sequence"/>
</dbReference>
<reference evidence="3" key="2">
    <citation type="journal article" date="2019" name="Mol. Plant Microbe Interact.">
        <title>Genome sequence resources for four phytopathogenic fungi from the Colletotrichum orbiculare species complex.</title>
        <authorList>
            <person name="Gan P."/>
            <person name="Tsushima A."/>
            <person name="Narusaka M."/>
            <person name="Narusaka Y."/>
            <person name="Takano Y."/>
            <person name="Kubo Y."/>
            <person name="Shirasu K."/>
        </authorList>
    </citation>
    <scope>GENOME REANNOTATION</scope>
    <source>
        <strain evidence="3">104-T / ATCC 96160 / CBS 514.97 / LARS 414 / MAFF 240422</strain>
    </source>
</reference>